<proteinExistence type="predicted"/>
<accession>A0A852TVK2</accession>
<dbReference type="EMBL" id="JACCCC010000001">
    <property type="protein sequence ID" value="NYE45920.1"/>
    <property type="molecule type" value="Genomic_DNA"/>
</dbReference>
<reference evidence="2 3" key="1">
    <citation type="submission" date="2020-07" db="EMBL/GenBank/DDBJ databases">
        <title>Sequencing the genomes of 1000 actinobacteria strains.</title>
        <authorList>
            <person name="Klenk H.-P."/>
        </authorList>
    </citation>
    <scope>NUCLEOTIDE SEQUENCE [LARGE SCALE GENOMIC DNA]</scope>
    <source>
        <strain evidence="2 3">CXB654</strain>
    </source>
</reference>
<evidence type="ECO:0000313" key="3">
    <source>
        <dbReference type="Proteomes" id="UP000589036"/>
    </source>
</evidence>
<keyword evidence="3" id="KW-1185">Reference proteome</keyword>
<dbReference type="Proteomes" id="UP000589036">
    <property type="component" value="Unassembled WGS sequence"/>
</dbReference>
<dbReference type="Gene3D" id="2.50.20.20">
    <property type="match status" value="1"/>
</dbReference>
<dbReference type="AlphaFoldDB" id="A0A852TVK2"/>
<evidence type="ECO:0000313" key="2">
    <source>
        <dbReference type="EMBL" id="NYE45920.1"/>
    </source>
</evidence>
<protein>
    <recommendedName>
        <fullName evidence="4">Lipoprotein</fullName>
    </recommendedName>
</protein>
<feature type="region of interest" description="Disordered" evidence="1">
    <location>
        <begin position="373"/>
        <end position="402"/>
    </location>
</feature>
<evidence type="ECO:0008006" key="4">
    <source>
        <dbReference type="Google" id="ProtNLM"/>
    </source>
</evidence>
<organism evidence="2 3">
    <name type="scientific">Spinactinospora alkalitolerans</name>
    <dbReference type="NCBI Taxonomy" id="687207"/>
    <lineage>
        <taxon>Bacteria</taxon>
        <taxon>Bacillati</taxon>
        <taxon>Actinomycetota</taxon>
        <taxon>Actinomycetes</taxon>
        <taxon>Streptosporangiales</taxon>
        <taxon>Nocardiopsidaceae</taxon>
        <taxon>Spinactinospora</taxon>
    </lineage>
</organism>
<name>A0A852TVK2_9ACTN</name>
<comment type="caution">
    <text evidence="2">The sequence shown here is derived from an EMBL/GenBank/DDBJ whole genome shotgun (WGS) entry which is preliminary data.</text>
</comment>
<evidence type="ECO:0000256" key="1">
    <source>
        <dbReference type="SAM" id="MobiDB-lite"/>
    </source>
</evidence>
<sequence>MAPANSNPWRSRGPLTLAAASAVLALGTAGCAIDLSDWRPGGGGEASPSPTPIDAAPLVESALDGLAEAPAVQVQGQIADSSGQPRDTTFTVTDTGAASGTVQVDESEAKVMEVDDKLFVSADDSYWLSQSVFNPDSDSYPDHWVRVAPDLLGIDPQAVLTPADLAEILRAQAPEQGEAVEENLDGTPAYRVDLSGGQIWISKDEPHRLLRMQIEELAPADGEGVSTRTALNFTEPAGEDITALYDEMDAFAEDELSSARDSRIEIQWDGELSLDCQTGGACTVSGTAKDVSDGSSSGSIQVRMDATMNNEELGDKECEDSAKLEAGGSADLSCSVDYALEASTSPQSYEISGNGVLSTRAVTGDGVDEVVKSLEEQRETTTQNAEGGAEQSPEAESSPSGN</sequence>
<feature type="compositionally biased region" description="Low complexity" evidence="1">
    <location>
        <begin position="385"/>
        <end position="402"/>
    </location>
</feature>
<dbReference type="RefSeq" id="WP_179642093.1">
    <property type="nucleotide sequence ID" value="NZ_BAAAYY010000024.1"/>
</dbReference>
<gene>
    <name evidence="2" type="ORF">HDA32_001040</name>
</gene>